<dbReference type="AlphaFoldDB" id="A0AAN7PNT3"/>
<accession>A0AAN7PNT3</accession>
<evidence type="ECO:0000259" key="6">
    <source>
        <dbReference type="Pfam" id="PF13873"/>
    </source>
</evidence>
<organism evidence="7 8">
    <name type="scientific">Aquatica leii</name>
    <dbReference type="NCBI Taxonomy" id="1421715"/>
    <lineage>
        <taxon>Eukaryota</taxon>
        <taxon>Metazoa</taxon>
        <taxon>Ecdysozoa</taxon>
        <taxon>Arthropoda</taxon>
        <taxon>Hexapoda</taxon>
        <taxon>Insecta</taxon>
        <taxon>Pterygota</taxon>
        <taxon>Neoptera</taxon>
        <taxon>Endopterygota</taxon>
        <taxon>Coleoptera</taxon>
        <taxon>Polyphaga</taxon>
        <taxon>Elateriformia</taxon>
        <taxon>Elateroidea</taxon>
        <taxon>Lampyridae</taxon>
        <taxon>Luciolinae</taxon>
        <taxon>Aquatica</taxon>
    </lineage>
</organism>
<comment type="caution">
    <text evidence="7">The sequence shown here is derived from an EMBL/GenBank/DDBJ whole genome shotgun (WGS) entry which is preliminary data.</text>
</comment>
<evidence type="ECO:0000313" key="7">
    <source>
        <dbReference type="EMBL" id="KAK4885336.1"/>
    </source>
</evidence>
<comment type="function">
    <text evidence="5">Involved in transvection phenomena (= synapsis-dependent gene expression), where the synaptic pairing of chromosomes carrying genes with which zeste interacts influences the expression of these genes. Zeste binds to DNA and stimulates transcription from a nearby promoter.</text>
</comment>
<dbReference type="EMBL" id="JARPUR010000001">
    <property type="protein sequence ID" value="KAK4885336.1"/>
    <property type="molecule type" value="Genomic_DNA"/>
</dbReference>
<keyword evidence="3" id="KW-0805">Transcription regulation</keyword>
<keyword evidence="8" id="KW-1185">Reference proteome</keyword>
<evidence type="ECO:0000256" key="1">
    <source>
        <dbReference type="ARBA" id="ARBA00011764"/>
    </source>
</evidence>
<dbReference type="Proteomes" id="UP001353858">
    <property type="component" value="Unassembled WGS sequence"/>
</dbReference>
<evidence type="ECO:0000256" key="4">
    <source>
        <dbReference type="ARBA" id="ARBA00023163"/>
    </source>
</evidence>
<dbReference type="InterPro" id="IPR028002">
    <property type="entry name" value="Myb_DNA-bind_5"/>
</dbReference>
<evidence type="ECO:0000313" key="8">
    <source>
        <dbReference type="Proteomes" id="UP001353858"/>
    </source>
</evidence>
<dbReference type="GO" id="GO:0005634">
    <property type="term" value="C:nucleus"/>
    <property type="evidence" value="ECO:0007669"/>
    <property type="project" value="TreeGrafter"/>
</dbReference>
<evidence type="ECO:0000256" key="5">
    <source>
        <dbReference type="ARBA" id="ARBA00025466"/>
    </source>
</evidence>
<dbReference type="Pfam" id="PF13873">
    <property type="entry name" value="Myb_DNA-bind_5"/>
    <property type="match status" value="1"/>
</dbReference>
<feature type="domain" description="Myb/SANT-like DNA-binding" evidence="6">
    <location>
        <begin position="7"/>
        <end position="81"/>
    </location>
</feature>
<evidence type="ECO:0000256" key="3">
    <source>
        <dbReference type="ARBA" id="ARBA00023015"/>
    </source>
</evidence>
<name>A0AAN7PNT3_9COLE</name>
<comment type="subunit">
    <text evidence="1">Self-associates forming complexes of several hundred monomers.</text>
</comment>
<dbReference type="PANTHER" id="PTHR23098:SF16">
    <property type="entry name" value="REGULATORY PROTEIN ZESTE"/>
    <property type="match status" value="1"/>
</dbReference>
<dbReference type="PANTHER" id="PTHR23098">
    <property type="entry name" value="AGAP001331-PA-RELATED"/>
    <property type="match status" value="1"/>
</dbReference>
<reference evidence="8" key="1">
    <citation type="submission" date="2023-01" db="EMBL/GenBank/DDBJ databases">
        <title>Key to firefly adult light organ development and bioluminescence: homeobox transcription factors regulate luciferase expression and transportation to peroxisome.</title>
        <authorList>
            <person name="Fu X."/>
        </authorList>
    </citation>
    <scope>NUCLEOTIDE SEQUENCE [LARGE SCALE GENOMIC DNA]</scope>
</reference>
<proteinExistence type="predicted"/>
<evidence type="ECO:0000256" key="2">
    <source>
        <dbReference type="ARBA" id="ARBA00016807"/>
    </source>
</evidence>
<gene>
    <name evidence="7" type="ORF">RN001_001607</name>
</gene>
<keyword evidence="4" id="KW-0804">Transcription</keyword>
<protein>
    <recommendedName>
        <fullName evidence="2">Regulatory protein zeste</fullName>
    </recommendedName>
</protein>
<sequence length="246" mass="28837">MEKKRNRGTNFSKEEELLLLVEVEKLKNIIENKQSDKLHSSEKSEAWITVANNFNAINCIARSQDQLKIKYENLKMKARKFAADQRFCQGTGGGPPNINIKDPVLDAVLRIINFKTVVGLINPFDIDSIRNNAQVIGYSTKYINESFLDLDYEISQSLLVLENWSKYTPKKLKTPISKKLKQKMFVNPIKEEYYRKKIKYLEEETKKSILQQEDIIIKRKQDKELHEKNIFLLDLKTKLQQKELLK</sequence>